<dbReference type="GO" id="GO:0004198">
    <property type="term" value="F:calcium-dependent cysteine-type endopeptidase activity"/>
    <property type="evidence" value="ECO:0007669"/>
    <property type="project" value="InterPro"/>
</dbReference>
<organism evidence="14 15">
    <name type="scientific">Paramecium sonneborni</name>
    <dbReference type="NCBI Taxonomy" id="65129"/>
    <lineage>
        <taxon>Eukaryota</taxon>
        <taxon>Sar</taxon>
        <taxon>Alveolata</taxon>
        <taxon>Ciliophora</taxon>
        <taxon>Intramacronucleata</taxon>
        <taxon>Oligohymenophorea</taxon>
        <taxon>Peniculida</taxon>
        <taxon>Parameciidae</taxon>
        <taxon>Paramecium</taxon>
    </lineage>
</organism>
<keyword evidence="8 11" id="KW-0788">Thiol protease</keyword>
<comment type="similarity">
    <text evidence="1">Belongs to the peptidase C2 family.</text>
</comment>
<dbReference type="GO" id="GO:0008270">
    <property type="term" value="F:zinc ion binding"/>
    <property type="evidence" value="ECO:0007669"/>
    <property type="project" value="UniProtKB-KW"/>
</dbReference>
<evidence type="ECO:0000259" key="13">
    <source>
        <dbReference type="PROSITE" id="PS50222"/>
    </source>
</evidence>
<evidence type="ECO:0000256" key="6">
    <source>
        <dbReference type="ARBA" id="ARBA00022771"/>
    </source>
</evidence>
<keyword evidence="3 11" id="KW-0645">Protease</keyword>
<feature type="active site" evidence="10 11">
    <location>
        <position position="550"/>
    </location>
</feature>
<keyword evidence="9" id="KW-0862">Zinc</keyword>
<evidence type="ECO:0000256" key="7">
    <source>
        <dbReference type="ARBA" id="ARBA00022801"/>
    </source>
</evidence>
<evidence type="ECO:0000256" key="5">
    <source>
        <dbReference type="ARBA" id="ARBA00022737"/>
    </source>
</evidence>
<dbReference type="InterPro" id="IPR018247">
    <property type="entry name" value="EF_Hand_1_Ca_BS"/>
</dbReference>
<keyword evidence="15" id="KW-1185">Reference proteome</keyword>
<evidence type="ECO:0000256" key="11">
    <source>
        <dbReference type="PROSITE-ProRule" id="PRU00239"/>
    </source>
</evidence>
<keyword evidence="7 11" id="KW-0378">Hydrolase</keyword>
<dbReference type="AlphaFoldDB" id="A0A8S1RGT0"/>
<evidence type="ECO:0008006" key="16">
    <source>
        <dbReference type="Google" id="ProtNLM"/>
    </source>
</evidence>
<comment type="caution">
    <text evidence="14">The sequence shown here is derived from an EMBL/GenBank/DDBJ whole genome shotgun (WGS) entry which is preliminary data.</text>
</comment>
<evidence type="ECO:0000256" key="2">
    <source>
        <dbReference type="ARBA" id="ARBA00022553"/>
    </source>
</evidence>
<evidence type="ECO:0000259" key="12">
    <source>
        <dbReference type="PROSITE" id="PS50203"/>
    </source>
</evidence>
<dbReference type="InterPro" id="IPR000169">
    <property type="entry name" value="Pept_cys_AS"/>
</dbReference>
<feature type="active site" evidence="10 11">
    <location>
        <position position="529"/>
    </location>
</feature>
<dbReference type="PANTHER" id="PTHR10183">
    <property type="entry name" value="CALPAIN"/>
    <property type="match status" value="1"/>
</dbReference>
<dbReference type="Pfam" id="PF00648">
    <property type="entry name" value="Peptidase_C2"/>
    <property type="match status" value="1"/>
</dbReference>
<dbReference type="PROSITE" id="PS00139">
    <property type="entry name" value="THIOL_PROTEASE_CYS"/>
    <property type="match status" value="1"/>
</dbReference>
<evidence type="ECO:0000256" key="3">
    <source>
        <dbReference type="ARBA" id="ARBA00022670"/>
    </source>
</evidence>
<proteinExistence type="inferred from homology"/>
<dbReference type="InterPro" id="IPR001300">
    <property type="entry name" value="Peptidase_C2_calpain_cat"/>
</dbReference>
<dbReference type="PANTHER" id="PTHR10183:SF379">
    <property type="entry name" value="CALPAIN-5"/>
    <property type="match status" value="1"/>
</dbReference>
<dbReference type="PROSITE" id="PS00018">
    <property type="entry name" value="EF_HAND_1"/>
    <property type="match status" value="1"/>
</dbReference>
<dbReference type="InterPro" id="IPR022684">
    <property type="entry name" value="Calpain_cysteine_protease"/>
</dbReference>
<dbReference type="SMART" id="SM00230">
    <property type="entry name" value="CysPc"/>
    <property type="match status" value="1"/>
</dbReference>
<dbReference type="Proteomes" id="UP000692954">
    <property type="component" value="Unassembled WGS sequence"/>
</dbReference>
<accession>A0A8S1RGT0</accession>
<evidence type="ECO:0000313" key="15">
    <source>
        <dbReference type="Proteomes" id="UP000692954"/>
    </source>
</evidence>
<keyword evidence="4" id="KW-0479">Metal-binding</keyword>
<keyword evidence="6" id="KW-0863">Zinc-finger</keyword>
<dbReference type="CDD" id="cd00044">
    <property type="entry name" value="CysPc"/>
    <property type="match status" value="1"/>
</dbReference>
<dbReference type="PROSITE" id="PS50222">
    <property type="entry name" value="EF_HAND_2"/>
    <property type="match status" value="1"/>
</dbReference>
<name>A0A8S1RGT0_9CILI</name>
<evidence type="ECO:0000256" key="4">
    <source>
        <dbReference type="ARBA" id="ARBA00022723"/>
    </source>
</evidence>
<dbReference type="GO" id="GO:0006508">
    <property type="term" value="P:proteolysis"/>
    <property type="evidence" value="ECO:0007669"/>
    <property type="project" value="UniProtKB-KW"/>
</dbReference>
<evidence type="ECO:0000313" key="14">
    <source>
        <dbReference type="EMBL" id="CAD8127631.1"/>
    </source>
</evidence>
<dbReference type="EMBL" id="CAJJDN010000178">
    <property type="protein sequence ID" value="CAD8127631.1"/>
    <property type="molecule type" value="Genomic_DNA"/>
</dbReference>
<dbReference type="OrthoDB" id="167576at2759"/>
<dbReference type="PROSITE" id="PS50203">
    <property type="entry name" value="CALPAIN_CAT"/>
    <property type="match status" value="1"/>
</dbReference>
<dbReference type="InterPro" id="IPR002048">
    <property type="entry name" value="EF_hand_dom"/>
</dbReference>
<reference evidence="14" key="1">
    <citation type="submission" date="2021-01" db="EMBL/GenBank/DDBJ databases">
        <authorList>
            <consortium name="Genoscope - CEA"/>
            <person name="William W."/>
        </authorList>
    </citation>
    <scope>NUCLEOTIDE SEQUENCE</scope>
</reference>
<evidence type="ECO:0000256" key="8">
    <source>
        <dbReference type="ARBA" id="ARBA00022807"/>
    </source>
</evidence>
<evidence type="ECO:0000256" key="10">
    <source>
        <dbReference type="PIRSR" id="PIRSR622684-1"/>
    </source>
</evidence>
<dbReference type="GO" id="GO:0005509">
    <property type="term" value="F:calcium ion binding"/>
    <property type="evidence" value="ECO:0007669"/>
    <property type="project" value="InterPro"/>
</dbReference>
<feature type="domain" description="EF-hand" evidence="13">
    <location>
        <begin position="191"/>
        <end position="226"/>
    </location>
</feature>
<feature type="active site" evidence="10 11">
    <location>
        <position position="380"/>
    </location>
</feature>
<evidence type="ECO:0000256" key="1">
    <source>
        <dbReference type="ARBA" id="ARBA00007623"/>
    </source>
</evidence>
<keyword evidence="2" id="KW-0597">Phosphoprotein</keyword>
<evidence type="ECO:0000256" key="9">
    <source>
        <dbReference type="ARBA" id="ARBA00022833"/>
    </source>
</evidence>
<dbReference type="FunFam" id="3.90.70.10:FF:000010">
    <property type="entry name" value="Calpain 15"/>
    <property type="match status" value="1"/>
</dbReference>
<gene>
    <name evidence="14" type="ORF">PSON_ATCC_30995.1.T1780064</name>
</gene>
<protein>
    <recommendedName>
        <fullName evidence="16">Calpain family cysteine protease</fullName>
    </recommendedName>
</protein>
<feature type="domain" description="Calpain catalytic" evidence="12">
    <location>
        <begin position="317"/>
        <end position="606"/>
    </location>
</feature>
<sequence length="829" mass="97775">MFEKQINAQVMILFMDLCKHCKQTKQNPTDVVNYFVKPGSKGLDLFGYLYMVKKILPFAQDQIIEKSFSFILKRFELQILTSENFEQLMNKIESQMTQQELNSPIQFKINVQNNFMKEMNSQLSNQYNEGNPVQAQHDRKPIFDQNFKQPQQINIIPTREQRLDSQNKVDQKYYNRSSIELIQIFSSKLQNANIDIIDVFNKYDNDKDHKMNEIEFKNMIQIVIKDINEQELKELICWVFKEQNKELTAFQFKRLCESQVQVIGQNIMESNYYENPANQKLLQSNFQFQELYVQDQNVVAMKEFIQKYQQLKSQNQYYTDSVFPPNQQSLGRKLEKFKWKRIPEFIKNPKFFVKENTLNRFGLGKWIAPDDLQQGQLGDCYFLASISSLGNRRPDLLLETFVTRTFNPNGLYGVKLCIDGEWKVIGMDDYIPTWYDQAAFTRGKDEEIWVMVIEKAWAKVFGSYENIEAGYPTEVLRTLTGAATKTLFTKEDKFMEELQTCIQNRCIMVCSTKNENKQQYKQMGLISGHAYTVLKIKDLNANTKLIKLRNPWGKEEWKGDWSNQSSLWTPQQKTLFKINNNNDGVFYMSITDFLKYFDDVSVCFVKEGYQYQSQVIQSNKRKSEYYLIQIDKQGCYYFTINQKNVRFENSNDYSTVKILLFKGNQLISGNCKCERECWISANLEYGKYTLVVKTQWRYSQMNKYVLSSYGPNKVQIDKINKINNLLREAFLDQARKSSKKKSYQKHPDIKQAYEFNLKFGYGFYYVENKSGKSFESKVRFTKLEGLKLRKPYRGDSLEISLGGQDEFLVLLSICDRGYSFGIEEQYIVK</sequence>
<keyword evidence="5" id="KW-0677">Repeat</keyword>